<dbReference type="Pfam" id="PF03106">
    <property type="entry name" value="WRKY"/>
    <property type="match status" value="1"/>
</dbReference>
<evidence type="ECO:0000256" key="7">
    <source>
        <dbReference type="SAM" id="MobiDB-lite"/>
    </source>
</evidence>
<evidence type="ECO:0000256" key="4">
    <source>
        <dbReference type="ARBA" id="ARBA00023163"/>
    </source>
</evidence>
<sequence length="363" mass="40751">MEKSIEWENRTLISELTQGKELAKQLSNHLSPTSSLEARQFLVDKILSSYEKSLSLLNWGAWVADQPKPTIGIVESPHSFAISSPRSEISDQDCKEECGRDVYKKRKTQPRWTEQVKVCSGTGLEGPLDDGYSWRKYGQKDILGASFPRGYYRCTHRHSQGCLATKQVQRSDEDRSIFEVTYRGRHTCNQASPSPVASPSPKNDCSKQSKYHRKQQQQHEDKPKPTNETSVNFGSDSVQARNEDLGSKDDIFPSFSFPCTSFENGNEENNIFTESMMENFLGSFSPTFISPATSESNYFSMSACHLNSFGIGYSVQTPESELTTEIISAPSSVTNSPIGDLDILIEKVDFDTSFPFDNPDFFA</sequence>
<accession>A0A835JL29</accession>
<dbReference type="OrthoDB" id="1888929at2759"/>
<comment type="subcellular location">
    <subcellularLocation>
        <location evidence="1">Nucleus</location>
    </subcellularLocation>
</comment>
<dbReference type="GO" id="GO:0003700">
    <property type="term" value="F:DNA-binding transcription factor activity"/>
    <property type="evidence" value="ECO:0007669"/>
    <property type="project" value="InterPro"/>
</dbReference>
<proteinExistence type="inferred from homology"/>
<dbReference type="InterPro" id="IPR036576">
    <property type="entry name" value="WRKY_dom_sf"/>
</dbReference>
<dbReference type="GO" id="GO:0010193">
    <property type="term" value="P:response to ozone"/>
    <property type="evidence" value="ECO:0007669"/>
    <property type="project" value="UniProtKB-ARBA"/>
</dbReference>
<dbReference type="GO" id="GO:0010150">
    <property type="term" value="P:leaf senescence"/>
    <property type="evidence" value="ECO:0007669"/>
    <property type="project" value="UniProtKB-ARBA"/>
</dbReference>
<dbReference type="FunFam" id="2.20.25.80:FF:000009">
    <property type="entry name" value="WRKY transcription factor 53"/>
    <property type="match status" value="1"/>
</dbReference>
<feature type="region of interest" description="Disordered" evidence="7">
    <location>
        <begin position="188"/>
        <end position="234"/>
    </location>
</feature>
<feature type="domain" description="WRKY" evidence="8">
    <location>
        <begin position="123"/>
        <end position="191"/>
    </location>
</feature>
<evidence type="ECO:0000256" key="3">
    <source>
        <dbReference type="ARBA" id="ARBA00023125"/>
    </source>
</evidence>
<protein>
    <recommendedName>
        <fullName evidence="8">WRKY domain-containing protein</fullName>
    </recommendedName>
</protein>
<evidence type="ECO:0000256" key="6">
    <source>
        <dbReference type="ARBA" id="ARBA00060850"/>
    </source>
</evidence>
<dbReference type="EMBL" id="JADGMS010000014">
    <property type="protein sequence ID" value="KAF9669055.1"/>
    <property type="molecule type" value="Genomic_DNA"/>
</dbReference>
<dbReference type="SMART" id="SM00774">
    <property type="entry name" value="WRKY"/>
    <property type="match status" value="1"/>
</dbReference>
<name>A0A835JL29_9ROSI</name>
<dbReference type="GO" id="GO:0000976">
    <property type="term" value="F:transcription cis-regulatory region binding"/>
    <property type="evidence" value="ECO:0007669"/>
    <property type="project" value="TreeGrafter"/>
</dbReference>
<reference evidence="9 10" key="1">
    <citation type="submission" date="2020-10" db="EMBL/GenBank/DDBJ databases">
        <title>Plant Genome Project.</title>
        <authorList>
            <person name="Zhang R.-G."/>
        </authorList>
    </citation>
    <scope>NUCLEOTIDE SEQUENCE [LARGE SCALE GENOMIC DNA]</scope>
    <source>
        <strain evidence="9">FAFU-HL-1</strain>
        <tissue evidence="9">Leaf</tissue>
    </source>
</reference>
<dbReference type="InterPro" id="IPR044810">
    <property type="entry name" value="WRKY_plant"/>
</dbReference>
<feature type="compositionally biased region" description="Low complexity" evidence="7">
    <location>
        <begin position="191"/>
        <end position="201"/>
    </location>
</feature>
<dbReference type="PANTHER" id="PTHR32096">
    <property type="entry name" value="WRKY TRANSCRIPTION FACTOR 30-RELATED-RELATED"/>
    <property type="match status" value="1"/>
</dbReference>
<gene>
    <name evidence="9" type="ORF">SADUNF_Sadunf14G0068000</name>
</gene>
<evidence type="ECO:0000313" key="10">
    <source>
        <dbReference type="Proteomes" id="UP000657918"/>
    </source>
</evidence>
<keyword evidence="3" id="KW-0238">DNA-binding</keyword>
<keyword evidence="5" id="KW-0539">Nucleus</keyword>
<evidence type="ECO:0000256" key="2">
    <source>
        <dbReference type="ARBA" id="ARBA00023015"/>
    </source>
</evidence>
<dbReference type="PANTHER" id="PTHR32096:SF133">
    <property type="entry name" value="WRKY TRANSCRIPTION FACTOR 41-RELATED"/>
    <property type="match status" value="1"/>
</dbReference>
<comment type="caution">
    <text evidence="9">The sequence shown here is derived from an EMBL/GenBank/DDBJ whole genome shotgun (WGS) entry which is preliminary data.</text>
</comment>
<dbReference type="SUPFAM" id="SSF118290">
    <property type="entry name" value="WRKY DNA-binding domain"/>
    <property type="match status" value="1"/>
</dbReference>
<dbReference type="GO" id="GO:0009751">
    <property type="term" value="P:response to salicylic acid"/>
    <property type="evidence" value="ECO:0007669"/>
    <property type="project" value="UniProtKB-ARBA"/>
</dbReference>
<evidence type="ECO:0000256" key="1">
    <source>
        <dbReference type="ARBA" id="ARBA00004123"/>
    </source>
</evidence>
<dbReference type="InterPro" id="IPR003657">
    <property type="entry name" value="WRKY_dom"/>
</dbReference>
<dbReference type="PROSITE" id="PS50811">
    <property type="entry name" value="WRKY"/>
    <property type="match status" value="1"/>
</dbReference>
<keyword evidence="4" id="KW-0804">Transcription</keyword>
<organism evidence="9 10">
    <name type="scientific">Salix dunnii</name>
    <dbReference type="NCBI Taxonomy" id="1413687"/>
    <lineage>
        <taxon>Eukaryota</taxon>
        <taxon>Viridiplantae</taxon>
        <taxon>Streptophyta</taxon>
        <taxon>Embryophyta</taxon>
        <taxon>Tracheophyta</taxon>
        <taxon>Spermatophyta</taxon>
        <taxon>Magnoliopsida</taxon>
        <taxon>eudicotyledons</taxon>
        <taxon>Gunneridae</taxon>
        <taxon>Pentapetalae</taxon>
        <taxon>rosids</taxon>
        <taxon>fabids</taxon>
        <taxon>Malpighiales</taxon>
        <taxon>Salicaceae</taxon>
        <taxon>Saliceae</taxon>
        <taxon>Salix</taxon>
    </lineage>
</organism>
<comment type="similarity">
    <text evidence="6">Belongs to the WRKY group III family.</text>
</comment>
<dbReference type="AlphaFoldDB" id="A0A835JL29"/>
<keyword evidence="2" id="KW-0805">Transcription regulation</keyword>
<dbReference type="Gene3D" id="2.20.25.80">
    <property type="entry name" value="WRKY domain"/>
    <property type="match status" value="1"/>
</dbReference>
<dbReference type="GO" id="GO:0042542">
    <property type="term" value="P:response to hydrogen peroxide"/>
    <property type="evidence" value="ECO:0007669"/>
    <property type="project" value="UniProtKB-ARBA"/>
</dbReference>
<evidence type="ECO:0000313" key="9">
    <source>
        <dbReference type="EMBL" id="KAF9669055.1"/>
    </source>
</evidence>
<evidence type="ECO:0000259" key="8">
    <source>
        <dbReference type="PROSITE" id="PS50811"/>
    </source>
</evidence>
<keyword evidence="10" id="KW-1185">Reference proteome</keyword>
<evidence type="ECO:0000256" key="5">
    <source>
        <dbReference type="ARBA" id="ARBA00023242"/>
    </source>
</evidence>
<dbReference type="Proteomes" id="UP000657918">
    <property type="component" value="Unassembled WGS sequence"/>
</dbReference>
<dbReference type="GO" id="GO:0005634">
    <property type="term" value="C:nucleus"/>
    <property type="evidence" value="ECO:0007669"/>
    <property type="project" value="UniProtKB-SubCell"/>
</dbReference>